<dbReference type="EMBL" id="JAUOEK010000117">
    <property type="protein sequence ID" value="MDO5970219.1"/>
    <property type="molecule type" value="Genomic_DNA"/>
</dbReference>
<dbReference type="PANTHER" id="PTHR44068">
    <property type="entry name" value="ZGC:194242"/>
    <property type="match status" value="1"/>
</dbReference>
<feature type="domain" description="Methyltransferase type 11" evidence="2">
    <location>
        <begin position="59"/>
        <end position="158"/>
    </location>
</feature>
<keyword evidence="3" id="KW-0489">Methyltransferase</keyword>
<dbReference type="PANTHER" id="PTHR44068:SF1">
    <property type="entry name" value="HYPOTHETICAL LOC100005854"/>
    <property type="match status" value="1"/>
</dbReference>
<accession>A0ABT8WAP5</accession>
<dbReference type="Pfam" id="PF08241">
    <property type="entry name" value="Methyltransf_11"/>
    <property type="match status" value="1"/>
</dbReference>
<evidence type="ECO:0000313" key="3">
    <source>
        <dbReference type="EMBL" id="MDO5970219.1"/>
    </source>
</evidence>
<dbReference type="Proteomes" id="UP001176883">
    <property type="component" value="Unassembled WGS sequence"/>
</dbReference>
<dbReference type="SUPFAM" id="SSF53335">
    <property type="entry name" value="S-adenosyl-L-methionine-dependent methyltransferases"/>
    <property type="match status" value="1"/>
</dbReference>
<dbReference type="InterPro" id="IPR029063">
    <property type="entry name" value="SAM-dependent_MTases_sf"/>
</dbReference>
<keyword evidence="4" id="KW-1185">Reference proteome</keyword>
<dbReference type="GO" id="GO:0032259">
    <property type="term" value="P:methylation"/>
    <property type="evidence" value="ECO:0007669"/>
    <property type="project" value="UniProtKB-KW"/>
</dbReference>
<dbReference type="CDD" id="cd02440">
    <property type="entry name" value="AdoMet_MTases"/>
    <property type="match status" value="1"/>
</dbReference>
<name>A0ABT8WAP5_9FLAO</name>
<comment type="caution">
    <text evidence="3">The sequence shown here is derived from an EMBL/GenBank/DDBJ whole genome shotgun (WGS) entry which is preliminary data.</text>
</comment>
<sequence>MAEKFNEDNKLTPKELAKHLRQPEGEIGKEVGLQMNKGNKHICLNSYKVLNPKNKDYILEIGMGNGFFVKDLLKMADNLNYSGIDFSHIMINEATIKNKEFITSGKVSFKQASIEKLPFNDGAFDCITTTNTLYFWPQPQDNAKELLRVLKPGGKLLIAYRTKDFMEQLELTKYGFTKYNVTDVENLLNLSGFKQITSQMIKEPELDFDGKVFEMEGMYTTGIK</sequence>
<evidence type="ECO:0000259" key="2">
    <source>
        <dbReference type="Pfam" id="PF08241"/>
    </source>
</evidence>
<organism evidence="3 4">
    <name type="scientific">Flavivirga aquimarina</name>
    <dbReference type="NCBI Taxonomy" id="2027862"/>
    <lineage>
        <taxon>Bacteria</taxon>
        <taxon>Pseudomonadati</taxon>
        <taxon>Bacteroidota</taxon>
        <taxon>Flavobacteriia</taxon>
        <taxon>Flavobacteriales</taxon>
        <taxon>Flavobacteriaceae</taxon>
        <taxon>Flavivirga</taxon>
    </lineage>
</organism>
<evidence type="ECO:0000256" key="1">
    <source>
        <dbReference type="ARBA" id="ARBA00022679"/>
    </source>
</evidence>
<evidence type="ECO:0000313" key="4">
    <source>
        <dbReference type="Proteomes" id="UP001176883"/>
    </source>
</evidence>
<dbReference type="RefSeq" id="WP_303277909.1">
    <property type="nucleotide sequence ID" value="NZ_JAUOEK010000117.1"/>
</dbReference>
<dbReference type="InterPro" id="IPR013216">
    <property type="entry name" value="Methyltransf_11"/>
</dbReference>
<gene>
    <name evidence="3" type="ORF">Q4Q35_10410</name>
</gene>
<dbReference type="InterPro" id="IPR050447">
    <property type="entry name" value="Erg6_SMT_methyltransf"/>
</dbReference>
<keyword evidence="1" id="KW-0808">Transferase</keyword>
<proteinExistence type="predicted"/>
<reference evidence="3" key="1">
    <citation type="submission" date="2023-07" db="EMBL/GenBank/DDBJ databases">
        <title>Two novel species in the genus Flavivirga.</title>
        <authorList>
            <person name="Kwon K."/>
        </authorList>
    </citation>
    <scope>NUCLEOTIDE SEQUENCE</scope>
    <source>
        <strain evidence="3">KCTC 52353</strain>
    </source>
</reference>
<dbReference type="GO" id="GO:0008168">
    <property type="term" value="F:methyltransferase activity"/>
    <property type="evidence" value="ECO:0007669"/>
    <property type="project" value="UniProtKB-KW"/>
</dbReference>
<dbReference type="Gene3D" id="3.40.50.150">
    <property type="entry name" value="Vaccinia Virus protein VP39"/>
    <property type="match status" value="1"/>
</dbReference>
<protein>
    <submittedName>
        <fullName evidence="3">Class I SAM-dependent methyltransferase</fullName>
    </submittedName>
</protein>